<keyword evidence="4" id="KW-0560">Oxidoreductase</keyword>
<evidence type="ECO:0000256" key="1">
    <source>
        <dbReference type="ARBA" id="ARBA00022729"/>
    </source>
</evidence>
<feature type="signal peptide" evidence="2">
    <location>
        <begin position="1"/>
        <end position="22"/>
    </location>
</feature>
<dbReference type="PANTHER" id="PTHR34823">
    <property type="entry name" value="GLCNAC-BINDING PROTEIN A"/>
    <property type="match status" value="1"/>
</dbReference>
<dbReference type="InterPro" id="IPR014756">
    <property type="entry name" value="Ig_E-set"/>
</dbReference>
<evidence type="ECO:0000313" key="4">
    <source>
        <dbReference type="EMBL" id="MEK8034084.1"/>
    </source>
</evidence>
<evidence type="ECO:0000256" key="2">
    <source>
        <dbReference type="SAM" id="SignalP"/>
    </source>
</evidence>
<comment type="caution">
    <text evidence="4">The sequence shown here is derived from an EMBL/GenBank/DDBJ whole genome shotgun (WGS) entry which is preliminary data.</text>
</comment>
<keyword evidence="1 2" id="KW-0732">Signal</keyword>
<accession>A0ABU9BWF3</accession>
<dbReference type="Pfam" id="PF03067">
    <property type="entry name" value="LPMO_10"/>
    <property type="match status" value="1"/>
</dbReference>
<proteinExistence type="predicted"/>
<feature type="domain" description="Chitin-binding type-4" evidence="3">
    <location>
        <begin position="23"/>
        <end position="187"/>
    </location>
</feature>
<reference evidence="4 5" key="1">
    <citation type="submission" date="2024-04" db="EMBL/GenBank/DDBJ databases">
        <title>Novel species of the genus Ideonella isolated from streams.</title>
        <authorList>
            <person name="Lu H."/>
        </authorList>
    </citation>
    <scope>NUCLEOTIDE SEQUENCE [LARGE SCALE GENOMIC DNA]</scope>
    <source>
        <strain evidence="4 5">DXS29W</strain>
    </source>
</reference>
<evidence type="ECO:0000313" key="5">
    <source>
        <dbReference type="Proteomes" id="UP001371218"/>
    </source>
</evidence>
<evidence type="ECO:0000259" key="3">
    <source>
        <dbReference type="Pfam" id="PF03067"/>
    </source>
</evidence>
<dbReference type="EMBL" id="JBBUTG010000024">
    <property type="protein sequence ID" value="MEK8034084.1"/>
    <property type="molecule type" value="Genomic_DNA"/>
</dbReference>
<dbReference type="GO" id="GO:0004497">
    <property type="term" value="F:monooxygenase activity"/>
    <property type="evidence" value="ECO:0007669"/>
    <property type="project" value="UniProtKB-KW"/>
</dbReference>
<feature type="chain" id="PRO_5045923396" evidence="2">
    <location>
        <begin position="23"/>
        <end position="198"/>
    </location>
</feature>
<dbReference type="InterPro" id="IPR004302">
    <property type="entry name" value="Cellulose/chitin-bd_N"/>
</dbReference>
<keyword evidence="5" id="KW-1185">Reference proteome</keyword>
<dbReference type="PANTHER" id="PTHR34823:SF1">
    <property type="entry name" value="CHITIN-BINDING TYPE-4 DOMAIN-CONTAINING PROTEIN"/>
    <property type="match status" value="1"/>
</dbReference>
<dbReference type="SUPFAM" id="SSF81296">
    <property type="entry name" value="E set domains"/>
    <property type="match status" value="1"/>
</dbReference>
<dbReference type="InterPro" id="IPR051024">
    <property type="entry name" value="GlcNAc_Chitin_IntDeg"/>
</dbReference>
<name>A0ABU9BWF3_9BURK</name>
<dbReference type="CDD" id="cd21177">
    <property type="entry name" value="LPMO_AA10"/>
    <property type="match status" value="1"/>
</dbReference>
<sequence>MKHLPFVALVLTLGLAHQAAHAHGYVSKPESRGYQCKLGNNADCGAIQSQPEALYAPSGWPALGPSDGHIASADHTEFSPLDEQTKSRWFKRKMKAGVNKFTWTLTANHVTKNWRYYITKQDWNASKPLTRASFEDKPFCSIDDGSNPPPLEVTHTCTVPSRTGYQVILAVWERRDDSSSFYNVLDVKFPKKSVMSED</sequence>
<dbReference type="Gene3D" id="2.70.50.50">
    <property type="entry name" value="chitin-binding protein cbp21"/>
    <property type="match status" value="1"/>
</dbReference>
<keyword evidence="4" id="KW-0503">Monooxygenase</keyword>
<protein>
    <submittedName>
        <fullName evidence="4">Lytic polysaccharide monooxygenase</fullName>
    </submittedName>
</protein>
<dbReference type="RefSeq" id="WP_341428510.1">
    <property type="nucleotide sequence ID" value="NZ_JBBUTG010000024.1"/>
</dbReference>
<dbReference type="Proteomes" id="UP001371218">
    <property type="component" value="Unassembled WGS sequence"/>
</dbReference>
<gene>
    <name evidence="4" type="ORF">AACH06_24940</name>
</gene>
<organism evidence="4 5">
    <name type="scientific">Ideonella lacteola</name>
    <dbReference type="NCBI Taxonomy" id="2984193"/>
    <lineage>
        <taxon>Bacteria</taxon>
        <taxon>Pseudomonadati</taxon>
        <taxon>Pseudomonadota</taxon>
        <taxon>Betaproteobacteria</taxon>
        <taxon>Burkholderiales</taxon>
        <taxon>Sphaerotilaceae</taxon>
        <taxon>Ideonella</taxon>
    </lineage>
</organism>